<dbReference type="PIRSF" id="PIRSF006288">
    <property type="entry name" value="PII_uridyltransf"/>
    <property type="match status" value="1"/>
</dbReference>
<dbReference type="InterPro" id="IPR010043">
    <property type="entry name" value="UTase/UR"/>
</dbReference>
<dbReference type="GO" id="GO:0008773">
    <property type="term" value="F:[protein-PII] uridylyltransferase activity"/>
    <property type="evidence" value="ECO:0007669"/>
    <property type="project" value="UniProtKB-EC"/>
</dbReference>
<comment type="catalytic activity">
    <reaction evidence="8">
        <text>[protein-PII]-uridylyl-L-tyrosine + H2O = [protein-PII]-L-tyrosine + UMP + H(+)</text>
        <dbReference type="Rhea" id="RHEA:48600"/>
        <dbReference type="Rhea" id="RHEA-COMP:12147"/>
        <dbReference type="Rhea" id="RHEA-COMP:12148"/>
        <dbReference type="ChEBI" id="CHEBI:15377"/>
        <dbReference type="ChEBI" id="CHEBI:15378"/>
        <dbReference type="ChEBI" id="CHEBI:46858"/>
        <dbReference type="ChEBI" id="CHEBI:57865"/>
        <dbReference type="ChEBI" id="CHEBI:90602"/>
    </reaction>
</comment>
<evidence type="ECO:0000256" key="6">
    <source>
        <dbReference type="ARBA" id="ARBA00023268"/>
    </source>
</evidence>
<dbReference type="NCBIfam" id="TIGR01693">
    <property type="entry name" value="UTase_glnD"/>
    <property type="match status" value="1"/>
</dbReference>
<dbReference type="InterPro" id="IPR043519">
    <property type="entry name" value="NT_sf"/>
</dbReference>
<dbReference type="InterPro" id="IPR002912">
    <property type="entry name" value="ACT_dom"/>
</dbReference>
<keyword evidence="4 8" id="KW-0378">Hydrolase</keyword>
<dbReference type="PANTHER" id="PTHR47320:SF1">
    <property type="entry name" value="BIFUNCTIONAL URIDYLYLTRANSFERASE_URIDYLYL-REMOVING ENZYME"/>
    <property type="match status" value="1"/>
</dbReference>
<keyword evidence="3" id="KW-0677">Repeat</keyword>
<name>A0ABX8WT22_9GAMM</name>
<gene>
    <name evidence="8 11" type="primary">glnD</name>
    <name evidence="11" type="ORF">H8L67_07735</name>
</gene>
<dbReference type="InterPro" id="IPR003607">
    <property type="entry name" value="HD/PDEase_dom"/>
</dbReference>
<evidence type="ECO:0000256" key="3">
    <source>
        <dbReference type="ARBA" id="ARBA00022737"/>
    </source>
</evidence>
<comment type="cofactor">
    <cofactor evidence="8">
        <name>Mg(2+)</name>
        <dbReference type="ChEBI" id="CHEBI:18420"/>
    </cofactor>
</comment>
<feature type="domain" description="HD" evidence="10">
    <location>
        <begin position="457"/>
        <end position="579"/>
    </location>
</feature>
<evidence type="ECO:0000256" key="5">
    <source>
        <dbReference type="ARBA" id="ARBA00022842"/>
    </source>
</evidence>
<dbReference type="Gene3D" id="3.30.70.260">
    <property type="match status" value="1"/>
</dbReference>
<accession>A0ABX8WT22</accession>
<dbReference type="EMBL" id="CP080544">
    <property type="protein sequence ID" value="QYR53981.1"/>
    <property type="molecule type" value="Genomic_DNA"/>
</dbReference>
<dbReference type="Proteomes" id="UP000824755">
    <property type="component" value="Chromosome"/>
</dbReference>
<dbReference type="InterPro" id="IPR045865">
    <property type="entry name" value="ACT-like_dom_sf"/>
</dbReference>
<evidence type="ECO:0000256" key="4">
    <source>
        <dbReference type="ARBA" id="ARBA00022801"/>
    </source>
</evidence>
<dbReference type="CDD" id="cd05401">
    <property type="entry name" value="NT_GlnE_GlnD_like"/>
    <property type="match status" value="1"/>
</dbReference>
<dbReference type="CDD" id="cd04900">
    <property type="entry name" value="ACT_UUR-like_1"/>
    <property type="match status" value="1"/>
</dbReference>
<dbReference type="PANTHER" id="PTHR47320">
    <property type="entry name" value="BIFUNCTIONAL URIDYLYLTRANSFERASE/URIDYLYL-REMOVING ENZYME"/>
    <property type="match status" value="1"/>
</dbReference>
<dbReference type="CDD" id="cd00077">
    <property type="entry name" value="HDc"/>
    <property type="match status" value="1"/>
</dbReference>
<dbReference type="PROSITE" id="PS51671">
    <property type="entry name" value="ACT"/>
    <property type="match status" value="1"/>
</dbReference>
<evidence type="ECO:0000313" key="11">
    <source>
        <dbReference type="EMBL" id="QYR53981.1"/>
    </source>
</evidence>
<evidence type="ECO:0000256" key="2">
    <source>
        <dbReference type="ARBA" id="ARBA00022695"/>
    </source>
</evidence>
<sequence>MRCVDAVGRFAAASVSPSSDPSCLSWSQRARQRLADFDAELAQRFDRHEPVRELNRDRSAFMDQLVGEAWQMNLPDSPVCLIAVGGYGRQSLYPQSDVDLLILIEPAERRTQADAIAKFVAMLWDARIPISHAVRTQSEAAQACSEDITVLTALMDARVLAGDSRRFDGVQSDTSTEHMWSESAYFSAKREELRTRHARFNDTAENLEPNIKEGPGGLRDMQTLRWMAMRVLGEPGLDALQAHGQLGADEHATLMRAGANLQKLRFGLHLIAGKREERLRFDHQRALAAHLLHNDEASNADVERMMQGFYRSAGLIQRISERLLQRFEEHLQGESEPLAIHAEFDALNGYLAARDPQWPAGNASRIFELFDTWAGAPELPGLHSRTARALAEALPCVPAWSDADPAMRAQFMRILRGPDAIRILIEMAKTGVLGRWIPAFANVTGRMQFDLFHVYTVDQHTLMVLRTLALFQTGEGVDRFSQAHTVMPRLRKPELLLLAALFHDIAKGRGGDHAELGAVDARDFCIAHALPPADVDMVEWLVRHHLLMSVTAQKQDISDPDVVARFAHLVADRERLDTLYLLTCADIAGTSPKLWNAWKDRLLADLHVATRLALRRGLEDPLAREERIEETRAAARALLVDADAAIGRIDDLPSDALLRYRPEQIAWMAASIVTSPQMQVAVHAVDDIGHALEVMVWSPDRNGLFAAIVMTLDRLGLEVSQARLMDAAEGQVLDVFHCMPRESSRLVEMREVERQLRSVLAKPSLLEERPSRRAAQRHLRQFRLTPQIVFSGLSANRYLLSIVCNDRAGLLADVAAFLRMEKLRVHDARIATFGERAEDMFTVSLDNGEPLSEERLASLASALEPILVGATH</sequence>
<dbReference type="SUPFAM" id="SSF55021">
    <property type="entry name" value="ACT-like"/>
    <property type="match status" value="1"/>
</dbReference>
<feature type="region of interest" description="Uridylyltransferase" evidence="8">
    <location>
        <begin position="1"/>
        <end position="339"/>
    </location>
</feature>
<comment type="function">
    <text evidence="8">Modifies, by uridylylation and deuridylylation, the PII regulatory proteins (GlnB and homologs), in response to the nitrogen status of the cell that GlnD senses through the glutamine level. Under low glutamine levels, catalyzes the conversion of the PII proteins and UTP to PII-UMP and PPi, while under higher glutamine levels, GlnD hydrolyzes PII-UMP to PII and UMP (deuridylylation). Thus, controls uridylylation state and activity of the PII proteins, and plays an important role in the regulation of nitrogen metabolism.</text>
</comment>
<comment type="catalytic activity">
    <reaction evidence="7">
        <text>guanosine 3',5'-bis(diphosphate) + H2O = GDP + diphosphate + H(+)</text>
        <dbReference type="Rhea" id="RHEA:14253"/>
        <dbReference type="ChEBI" id="CHEBI:15377"/>
        <dbReference type="ChEBI" id="CHEBI:15378"/>
        <dbReference type="ChEBI" id="CHEBI:33019"/>
        <dbReference type="ChEBI" id="CHEBI:58189"/>
        <dbReference type="ChEBI" id="CHEBI:77828"/>
        <dbReference type="EC" id="3.1.7.2"/>
    </reaction>
</comment>
<evidence type="ECO:0000259" key="10">
    <source>
        <dbReference type="PROSITE" id="PS51831"/>
    </source>
</evidence>
<comment type="similarity">
    <text evidence="8">Belongs to the GlnD family.</text>
</comment>
<comment type="activity regulation">
    <text evidence="8">Uridylyltransferase (UTase) activity is inhibited by glutamine, while glutamine activates uridylyl-removing (UR) activity.</text>
</comment>
<comment type="catalytic activity">
    <reaction evidence="8">
        <text>[protein-PII]-L-tyrosine + UTP = [protein-PII]-uridylyl-L-tyrosine + diphosphate</text>
        <dbReference type="Rhea" id="RHEA:13673"/>
        <dbReference type="Rhea" id="RHEA-COMP:12147"/>
        <dbReference type="Rhea" id="RHEA-COMP:12148"/>
        <dbReference type="ChEBI" id="CHEBI:33019"/>
        <dbReference type="ChEBI" id="CHEBI:46398"/>
        <dbReference type="ChEBI" id="CHEBI:46858"/>
        <dbReference type="ChEBI" id="CHEBI:90602"/>
        <dbReference type="EC" id="2.7.7.59"/>
    </reaction>
</comment>
<dbReference type="Pfam" id="PF01966">
    <property type="entry name" value="HD"/>
    <property type="match status" value="1"/>
</dbReference>
<keyword evidence="12" id="KW-1185">Reference proteome</keyword>
<keyword evidence="6 8" id="KW-0511">Multifunctional enzyme</keyword>
<protein>
    <recommendedName>
        <fullName evidence="8">Bifunctional uridylyltransferase/uridylyl-removing enzyme</fullName>
        <shortName evidence="8">UTase/UR</shortName>
    </recommendedName>
    <alternativeName>
        <fullName evidence="8">Bifunctional [protein-PII] modification enzyme</fullName>
    </alternativeName>
    <alternativeName>
        <fullName evidence="8">Bifunctional nitrogen sensor protein</fullName>
    </alternativeName>
    <domain>
        <recommendedName>
            <fullName evidence="8">[Protein-PII] uridylyltransferase</fullName>
            <shortName evidence="8">PII uridylyltransferase</shortName>
            <shortName evidence="8">UTase</shortName>
            <ecNumber evidence="8">2.7.7.59</ecNumber>
        </recommendedName>
    </domain>
    <domain>
        <recommendedName>
            <fullName evidence="8">[Protein-PII]-UMP uridylyl-removing enzyme</fullName>
            <shortName evidence="8">UR</shortName>
            <ecNumber evidence="8">3.1.4.-</ecNumber>
        </recommendedName>
    </domain>
</protein>
<dbReference type="Pfam" id="PF08335">
    <property type="entry name" value="GlnD_UR_UTase"/>
    <property type="match status" value="1"/>
</dbReference>
<comment type="caution">
    <text evidence="8">Lacks conserved residue(s) required for the propagation of feature annotation.</text>
</comment>
<dbReference type="InterPro" id="IPR005105">
    <property type="entry name" value="GlnD_Uridyltrans_N"/>
</dbReference>
<dbReference type="Pfam" id="PF03445">
    <property type="entry name" value="DUF294"/>
    <property type="match status" value="1"/>
</dbReference>
<dbReference type="CDD" id="cd04899">
    <property type="entry name" value="ACT_ACR-UUR-like_2"/>
    <property type="match status" value="1"/>
</dbReference>
<keyword evidence="2 8" id="KW-0548">Nucleotidyltransferase</keyword>
<dbReference type="SMART" id="SM00471">
    <property type="entry name" value="HDc"/>
    <property type="match status" value="1"/>
</dbReference>
<comment type="domain">
    <text evidence="8">Has four distinct domains: an N-terminal nucleotidyltransferase (NT) domain responsible for UTase activity, a central HD domain that encodes UR activity, and two C-terminal ACT domains that seem to have a role in glutamine sensing.</text>
</comment>
<evidence type="ECO:0000256" key="8">
    <source>
        <dbReference type="HAMAP-Rule" id="MF_00277"/>
    </source>
</evidence>
<keyword evidence="5 8" id="KW-0460">Magnesium</keyword>
<dbReference type="SUPFAM" id="SSF81301">
    <property type="entry name" value="Nucleotidyltransferase"/>
    <property type="match status" value="1"/>
</dbReference>
<evidence type="ECO:0000259" key="9">
    <source>
        <dbReference type="PROSITE" id="PS51671"/>
    </source>
</evidence>
<dbReference type="HAMAP" id="MF_00277">
    <property type="entry name" value="PII_uridylyl_transf"/>
    <property type="match status" value="1"/>
</dbReference>
<dbReference type="EC" id="2.7.7.59" evidence="8"/>
<proteinExistence type="inferred from homology"/>
<evidence type="ECO:0000256" key="7">
    <source>
        <dbReference type="ARBA" id="ARBA00047968"/>
    </source>
</evidence>
<dbReference type="Gene3D" id="1.10.3090.10">
    <property type="entry name" value="cca-adding enzyme, domain 2"/>
    <property type="match status" value="1"/>
</dbReference>
<feature type="domain" description="ACT" evidence="9">
    <location>
        <begin position="799"/>
        <end position="872"/>
    </location>
</feature>
<keyword evidence="1 8" id="KW-0808">Transferase</keyword>
<dbReference type="EC" id="3.1.4.-" evidence="8"/>
<evidence type="ECO:0000313" key="12">
    <source>
        <dbReference type="Proteomes" id="UP000824755"/>
    </source>
</evidence>
<dbReference type="SUPFAM" id="SSF81593">
    <property type="entry name" value="Nucleotidyltransferase substrate binding subunit/domain"/>
    <property type="match status" value="1"/>
</dbReference>
<organism evidence="11 12">
    <name type="scientific">Lysobacter soyae</name>
    <dbReference type="NCBI Taxonomy" id="2764185"/>
    <lineage>
        <taxon>Bacteria</taxon>
        <taxon>Pseudomonadati</taxon>
        <taxon>Pseudomonadota</taxon>
        <taxon>Gammaproteobacteria</taxon>
        <taxon>Lysobacterales</taxon>
        <taxon>Lysobacteraceae</taxon>
        <taxon>Lysobacter</taxon>
    </lineage>
</organism>
<reference evidence="11 12" key="1">
    <citation type="submission" date="2021-08" db="EMBL/GenBank/DDBJ databases">
        <title>Lysobacter sp. strain CJ11 Genome sequencing and assembly.</title>
        <authorList>
            <person name="Kim I."/>
        </authorList>
    </citation>
    <scope>NUCLEOTIDE SEQUENCE [LARGE SCALE GENOMIC DNA]</scope>
    <source>
        <strain evidence="11 12">CJ11</strain>
    </source>
</reference>
<dbReference type="InterPro" id="IPR013546">
    <property type="entry name" value="PII_UdlTrfase/GS_AdlTrfase"/>
</dbReference>
<dbReference type="InterPro" id="IPR006674">
    <property type="entry name" value="HD_domain"/>
</dbReference>
<dbReference type="PROSITE" id="PS51831">
    <property type="entry name" value="HD"/>
    <property type="match status" value="1"/>
</dbReference>
<evidence type="ECO:0000256" key="1">
    <source>
        <dbReference type="ARBA" id="ARBA00022679"/>
    </source>
</evidence>
<dbReference type="SUPFAM" id="SSF109604">
    <property type="entry name" value="HD-domain/PDEase-like"/>
    <property type="match status" value="1"/>
</dbReference>